<keyword evidence="9" id="KW-0862">Zinc</keyword>
<feature type="region of interest" description="Disordered" evidence="13">
    <location>
        <begin position="699"/>
        <end position="734"/>
    </location>
</feature>
<evidence type="ECO:0000256" key="13">
    <source>
        <dbReference type="SAM" id="MobiDB-lite"/>
    </source>
</evidence>
<dbReference type="GO" id="GO:0016567">
    <property type="term" value="P:protein ubiquitination"/>
    <property type="evidence" value="ECO:0007669"/>
    <property type="project" value="UniProtKB-UniPathway"/>
</dbReference>
<feature type="coiled-coil region" evidence="12">
    <location>
        <begin position="1285"/>
        <end position="1358"/>
    </location>
</feature>
<dbReference type="Gene3D" id="3.30.40.10">
    <property type="entry name" value="Zinc/RING finger domain, C3HC4 (zinc finger)"/>
    <property type="match status" value="1"/>
</dbReference>
<feature type="repeat" description="TPR" evidence="11">
    <location>
        <begin position="506"/>
        <end position="539"/>
    </location>
</feature>
<feature type="compositionally biased region" description="Basic and acidic residues" evidence="13">
    <location>
        <begin position="343"/>
        <end position="361"/>
    </location>
</feature>
<feature type="compositionally biased region" description="Basic and acidic residues" evidence="13">
    <location>
        <begin position="724"/>
        <end position="734"/>
    </location>
</feature>
<feature type="compositionally biased region" description="Low complexity" evidence="13">
    <location>
        <begin position="1671"/>
        <end position="1687"/>
    </location>
</feature>
<evidence type="ECO:0000256" key="6">
    <source>
        <dbReference type="ARBA" id="ARBA00022679"/>
    </source>
</evidence>
<dbReference type="Pfam" id="PF24525">
    <property type="entry name" value="TTC3"/>
    <property type="match status" value="1"/>
</dbReference>
<dbReference type="Pfam" id="PF24812">
    <property type="entry name" value="WHD_TTC3"/>
    <property type="match status" value="1"/>
</dbReference>
<dbReference type="InterPro" id="IPR001841">
    <property type="entry name" value="Znf_RING"/>
</dbReference>
<reference evidence="15" key="2">
    <citation type="submission" date="2025-08" db="UniProtKB">
        <authorList>
            <consortium name="Ensembl"/>
        </authorList>
    </citation>
    <scope>IDENTIFICATION</scope>
</reference>
<keyword evidence="8 10" id="KW-0863">Zinc-finger</keyword>
<dbReference type="SUPFAM" id="SSF48452">
    <property type="entry name" value="TPR-like"/>
    <property type="match status" value="1"/>
</dbReference>
<feature type="region of interest" description="Disordered" evidence="13">
    <location>
        <begin position="293"/>
        <end position="384"/>
    </location>
</feature>
<feature type="compositionally biased region" description="Basic residues" evidence="13">
    <location>
        <begin position="956"/>
        <end position="966"/>
    </location>
</feature>
<dbReference type="Pfam" id="PF13639">
    <property type="entry name" value="zf-RING_2"/>
    <property type="match status" value="1"/>
</dbReference>
<feature type="region of interest" description="Disordered" evidence="13">
    <location>
        <begin position="1644"/>
        <end position="1699"/>
    </location>
</feature>
<evidence type="ECO:0000256" key="7">
    <source>
        <dbReference type="ARBA" id="ARBA00022723"/>
    </source>
</evidence>
<dbReference type="Ensembl" id="ENSSFOT00015020681.2">
    <property type="protein sequence ID" value="ENSSFOP00015020448.2"/>
    <property type="gene ID" value="ENSSFOG00015013080.2"/>
</dbReference>
<dbReference type="Pfam" id="PF24905">
    <property type="entry name" value="TTC3_9th"/>
    <property type="match status" value="1"/>
</dbReference>
<dbReference type="PANTHER" id="PTHR17550:SF8">
    <property type="entry name" value="RING-TYPE E3 UBIQUITIN TRANSFERASE"/>
    <property type="match status" value="1"/>
</dbReference>
<dbReference type="GeneTree" id="ENSGT00940000154465"/>
<dbReference type="GO" id="GO:0008270">
    <property type="term" value="F:zinc ion binding"/>
    <property type="evidence" value="ECO:0007669"/>
    <property type="project" value="UniProtKB-KW"/>
</dbReference>
<dbReference type="GO" id="GO:0061630">
    <property type="term" value="F:ubiquitin protein ligase activity"/>
    <property type="evidence" value="ECO:0007669"/>
    <property type="project" value="UniProtKB-EC"/>
</dbReference>
<reference evidence="15 16" key="1">
    <citation type="submission" date="2019-04" db="EMBL/GenBank/DDBJ databases">
        <authorList>
            <consortium name="Wellcome Sanger Institute Data Sharing"/>
        </authorList>
    </citation>
    <scope>NUCLEOTIDE SEQUENCE [LARGE SCALE GENOMIC DNA]</scope>
</reference>
<feature type="domain" description="RING-type" evidence="14">
    <location>
        <begin position="1711"/>
        <end position="1751"/>
    </location>
</feature>
<evidence type="ECO:0000256" key="11">
    <source>
        <dbReference type="PROSITE-ProRule" id="PRU00339"/>
    </source>
</evidence>
<dbReference type="Gene3D" id="1.25.40.10">
    <property type="entry name" value="Tetratricopeptide repeat domain"/>
    <property type="match status" value="2"/>
</dbReference>
<evidence type="ECO:0000256" key="3">
    <source>
        <dbReference type="ARBA" id="ARBA00004906"/>
    </source>
</evidence>
<accession>A0A8C9RUD3</accession>
<dbReference type="GO" id="GO:0005737">
    <property type="term" value="C:cytoplasm"/>
    <property type="evidence" value="ECO:0007669"/>
    <property type="project" value="UniProtKB-SubCell"/>
</dbReference>
<feature type="region of interest" description="Disordered" evidence="13">
    <location>
        <begin position="947"/>
        <end position="969"/>
    </location>
</feature>
<dbReference type="SUPFAM" id="SSF81901">
    <property type="entry name" value="HCP-like"/>
    <property type="match status" value="1"/>
</dbReference>
<keyword evidence="7" id="KW-0479">Metal-binding</keyword>
<comment type="catalytic activity">
    <reaction evidence="1">
        <text>S-ubiquitinyl-[E2 ubiquitin-conjugating enzyme]-L-cysteine + [acceptor protein]-L-lysine = [E2 ubiquitin-conjugating enzyme]-L-cysteine + N(6)-ubiquitinyl-[acceptor protein]-L-lysine.</text>
        <dbReference type="EC" id="2.3.2.27"/>
    </reaction>
</comment>
<feature type="region of interest" description="Disordered" evidence="13">
    <location>
        <begin position="1536"/>
        <end position="1574"/>
    </location>
</feature>
<keyword evidence="16" id="KW-1185">Reference proteome</keyword>
<dbReference type="CDD" id="cd16481">
    <property type="entry name" value="RING-H2_TTC3"/>
    <property type="match status" value="1"/>
</dbReference>
<comment type="subcellular location">
    <subcellularLocation>
        <location evidence="2">Cytoplasm</location>
    </subcellularLocation>
</comment>
<gene>
    <name evidence="15" type="primary">TTC3</name>
    <name evidence="15" type="synonym">ttc3</name>
</gene>
<dbReference type="InterPro" id="IPR056870">
    <property type="entry name" value="TTC3/DZIP3/RBM44-like_helical"/>
</dbReference>
<name>A0A8C9RUD3_SCLFO</name>
<feature type="compositionally biased region" description="Basic and acidic residues" evidence="13">
    <location>
        <begin position="306"/>
        <end position="326"/>
    </location>
</feature>
<keyword evidence="12" id="KW-0175">Coiled coil</keyword>
<dbReference type="PANTHER" id="PTHR17550">
    <property type="entry name" value="E3 UBIQUITIN-PROTEIN LIGASE TTC3"/>
    <property type="match status" value="1"/>
</dbReference>
<dbReference type="UniPathway" id="UPA00143"/>
<evidence type="ECO:0000313" key="16">
    <source>
        <dbReference type="Proteomes" id="UP000694397"/>
    </source>
</evidence>
<evidence type="ECO:0000256" key="10">
    <source>
        <dbReference type="PROSITE-ProRule" id="PRU00175"/>
    </source>
</evidence>
<organism evidence="15 16">
    <name type="scientific">Scleropages formosus</name>
    <name type="common">Asian bonytongue</name>
    <name type="synonym">Osteoglossum formosum</name>
    <dbReference type="NCBI Taxonomy" id="113540"/>
    <lineage>
        <taxon>Eukaryota</taxon>
        <taxon>Metazoa</taxon>
        <taxon>Chordata</taxon>
        <taxon>Craniata</taxon>
        <taxon>Vertebrata</taxon>
        <taxon>Euteleostomi</taxon>
        <taxon>Actinopterygii</taxon>
        <taxon>Neopterygii</taxon>
        <taxon>Teleostei</taxon>
        <taxon>Osteoglossocephala</taxon>
        <taxon>Osteoglossomorpha</taxon>
        <taxon>Osteoglossiformes</taxon>
        <taxon>Osteoglossidae</taxon>
        <taxon>Scleropages</taxon>
    </lineage>
</organism>
<sequence>MMSAEDYREESPNRQKKVTSGKMCEILKRWREIPIWQKEETLQKIHFHVFWFPIVFQQQHNCTGLWPKQLGFPEINATSELSLQTVQRIEILESILRVVERGCLSEDLTKQMIEIGNRFNMGHRCMNEAVEWLIKAGDALVVFLFQELTATLEHPLALVYIFTQYSRYVEISVCEPERFLEEWTTVSQQSVEKSEEMKNNGNEHFQKGDYGAAVKFYTKAIKFKKAVGDGKRATLLKPGWAKGHYRFCDALFMLGEHQRAVMANERAQELCYKDADGVRDLLQQNIRFKMEMEPSRGIVKRKKKKANSDSSKRPDVNLSMDKESLHNMEPTNTSEHFSNSNTSEKKESDHDGCGEQFDKTEGTTGTESSCTFTEEKSEMAEKKLPKTDPYVQEKNKIRSRHPAPQEKMAVSVTPEDLRSQLTSAVQDAHTALSDQRCRNAKQSFSEALNLLKCAAEKELNISELDKILLVYGYAVSLQEIGQPEELTEALRQFDKLKDIGGRQFQCLIYFGIGKVLFKENRFSEALDNFKNALLMVKRQIVPGKLTWPTTKVIIQETQTEHLKNLLEQYIEMCKFPPKPDAVCCHQSCISHSKIEIYFNDPDFKGFIRLICCQSCNVEFHITCWKKMKAALYGDKTEKEFLQEACFTPDCSGKIIHIVIYGSTGLVKCEFESSVSKGTVPVKLKVKQKCTSLKKLKAKEERKIRRKQHKEAVKHENTEQTLQNKAKENSEDEHQDKASPQAWLIFGDRVLQQISENKELFKKENLDISIFVKNLQPWVDLVQKKGHTDCVPRLKDLDTLEEVAHMVLESKNRVLARVLVESLSSSLSISSKLCSWATRLNSAGLNAAEEFIRRHAEHLEELDLAPLLSFMPLQDILVEKFGTVPEFFSGAGLTVTEYLKQAPAHEMRIFIWLLEVNRDQFDSCQHVLNEYFEIMDGVCVVIKKTENEKGNNSPVKTRNRGRKKKQRDPKSVIVLSGSRCATVREDDEDFFTEENSLILLGNNDPFVVPEHLRDQVANFEGQYVTRYKRILDNNFQTDPTKDSLYDYFAQIFEEHGPLEANDPLLVGELENFPVEAQERIRDAGGLRDFLLGSLRFVTKGSRIGLMKHAVSLQDRTVETDHPNITTLSPHMEDFVTKGAFLNPSAKEFQPLFLNFPQTESSAYMDVGDVEFDSSITDFSQTSINASNGHYLSHYGFYPADGTYFTEPYNENVDCGSFQEAFGNTQEVLKKNVLVQTICEIKDEVAVNTEPYEPFEKDKGELLKKEKDNIQFEKKIKQTEKGYMLEQQRRKERISVLEEELKNINENIEVTNIELEIVQRKLEEEVRKDQQEKKENQETLKALKTEIKELTDLFEVLSKKITEKNKDYEEQLSHFLEISNQFAAEKMSLEDEIQRYQVLCSRAASRSLAAEMCVLENRRECGLRALRKYVSEKEMVLNQMTEMQSRFPSLHHEPFFNMLQAGVRDAKEKINKLEVQYKEQVEQLKKGTRLNFLPLLPVPDVLPTPLPSFLNLPPVPHHPGPRYHLFATNSVNLPSVRQQFQQGGPRASPPVGPTQRGSFSGRGSPQLDPGVTRAQPLYNPRASASQHANAYEKITHRLSGMFPHYSRPVLDNFIQEVRTTNRGSLNNLSYEEVVSRVAQLILDHQENTRQQMSSSHGSDSGSLRSKAAERGTPSPRSSSPASISGSSQPVQAWKTVGSQHRSRSTALNVEDPCIICHEEMSLEELCVLECRHSFHRECIKSWLKEQSTCPTCREHALLPEDFPVLPGRIRRGHTPAAFS</sequence>
<proteinExistence type="predicted"/>
<dbReference type="PROSITE" id="PS50005">
    <property type="entry name" value="TPR"/>
    <property type="match status" value="2"/>
</dbReference>
<feature type="repeat" description="TPR" evidence="11">
    <location>
        <begin position="194"/>
        <end position="227"/>
    </location>
</feature>
<dbReference type="SMART" id="SM00028">
    <property type="entry name" value="TPR"/>
    <property type="match status" value="3"/>
</dbReference>
<comment type="pathway">
    <text evidence="3">Protein modification; protein ubiquitination.</text>
</comment>
<protein>
    <recommendedName>
        <fullName evidence="4">RING-type E3 ubiquitin transferase</fullName>
        <ecNumber evidence="4">2.3.2.27</ecNumber>
    </recommendedName>
</protein>
<feature type="compositionally biased region" description="Low complexity" evidence="13">
    <location>
        <begin position="1651"/>
        <end position="1663"/>
    </location>
</feature>
<evidence type="ECO:0000256" key="1">
    <source>
        <dbReference type="ARBA" id="ARBA00000900"/>
    </source>
</evidence>
<dbReference type="InterPro" id="IPR056872">
    <property type="entry name" value="TTC3/DZIP3-like_helical"/>
</dbReference>
<feature type="compositionally biased region" description="Basic and acidic residues" evidence="13">
    <location>
        <begin position="373"/>
        <end position="384"/>
    </location>
</feature>
<dbReference type="InterPro" id="IPR056871">
    <property type="entry name" value="WH_TTC3"/>
</dbReference>
<dbReference type="SMART" id="SM00184">
    <property type="entry name" value="RING"/>
    <property type="match status" value="1"/>
</dbReference>
<keyword evidence="6" id="KW-0808">Transferase</keyword>
<feature type="coiled-coil region" evidence="12">
    <location>
        <begin position="1454"/>
        <end position="1481"/>
    </location>
</feature>
<dbReference type="InterPro" id="IPR043866">
    <property type="entry name" value="TTC3/DZIP3_dom"/>
</dbReference>
<keyword evidence="5" id="KW-0963">Cytoplasm</keyword>
<dbReference type="Proteomes" id="UP000694397">
    <property type="component" value="Chromosome 4"/>
</dbReference>
<evidence type="ECO:0000313" key="15">
    <source>
        <dbReference type="Ensembl" id="ENSSFOP00015020448.2"/>
    </source>
</evidence>
<keyword evidence="11" id="KW-0802">TPR repeat</keyword>
<evidence type="ECO:0000256" key="4">
    <source>
        <dbReference type="ARBA" id="ARBA00012483"/>
    </source>
</evidence>
<dbReference type="Pfam" id="PF19179">
    <property type="entry name" value="TTC3_DZIP3_dom"/>
    <property type="match status" value="1"/>
</dbReference>
<evidence type="ECO:0000256" key="5">
    <source>
        <dbReference type="ARBA" id="ARBA00022490"/>
    </source>
</evidence>
<evidence type="ECO:0000256" key="9">
    <source>
        <dbReference type="ARBA" id="ARBA00022833"/>
    </source>
</evidence>
<reference evidence="15" key="3">
    <citation type="submission" date="2025-09" db="UniProtKB">
        <authorList>
            <consortium name="Ensembl"/>
        </authorList>
    </citation>
    <scope>IDENTIFICATION</scope>
</reference>
<evidence type="ECO:0000256" key="2">
    <source>
        <dbReference type="ARBA" id="ARBA00004496"/>
    </source>
</evidence>
<dbReference type="SUPFAM" id="SSF57850">
    <property type="entry name" value="RING/U-box"/>
    <property type="match status" value="1"/>
</dbReference>
<evidence type="ECO:0000256" key="12">
    <source>
        <dbReference type="SAM" id="Coils"/>
    </source>
</evidence>
<dbReference type="InterPro" id="IPR019734">
    <property type="entry name" value="TPR_rpt"/>
</dbReference>
<dbReference type="InterPro" id="IPR013083">
    <property type="entry name" value="Znf_RING/FYVE/PHD"/>
</dbReference>
<evidence type="ECO:0000256" key="8">
    <source>
        <dbReference type="ARBA" id="ARBA00022771"/>
    </source>
</evidence>
<dbReference type="InterPro" id="IPR011990">
    <property type="entry name" value="TPR-like_helical_dom_sf"/>
</dbReference>
<dbReference type="EC" id="2.3.2.27" evidence="4"/>
<feature type="compositionally biased region" description="Low complexity" evidence="13">
    <location>
        <begin position="362"/>
        <end position="372"/>
    </location>
</feature>
<dbReference type="PROSITE" id="PS50089">
    <property type="entry name" value="ZF_RING_2"/>
    <property type="match status" value="1"/>
</dbReference>
<evidence type="ECO:0000259" key="14">
    <source>
        <dbReference type="PROSITE" id="PS50089"/>
    </source>
</evidence>
<feature type="compositionally biased region" description="Polar residues" evidence="13">
    <location>
        <begin position="329"/>
        <end position="342"/>
    </location>
</feature>